<dbReference type="InterPro" id="IPR013078">
    <property type="entry name" value="His_Pase_superF_clade-1"/>
</dbReference>
<dbReference type="InterPro" id="IPR029033">
    <property type="entry name" value="His_PPase_superfam"/>
</dbReference>
<dbReference type="InterPro" id="IPR017578">
    <property type="entry name" value="Ribazole_CobC"/>
</dbReference>
<dbReference type="InterPro" id="IPR001345">
    <property type="entry name" value="PG/BPGM_mutase_AS"/>
</dbReference>
<dbReference type="PROSITE" id="PS00175">
    <property type="entry name" value="PG_MUTASE"/>
    <property type="match status" value="1"/>
</dbReference>
<proteinExistence type="predicted"/>
<keyword evidence="6" id="KW-1185">Reference proteome</keyword>
<evidence type="ECO:0000313" key="6">
    <source>
        <dbReference type="Proteomes" id="UP000473885"/>
    </source>
</evidence>
<dbReference type="GO" id="GO:0043456">
    <property type="term" value="P:regulation of pentose-phosphate shunt"/>
    <property type="evidence" value="ECO:0007669"/>
    <property type="project" value="TreeGrafter"/>
</dbReference>
<dbReference type="GO" id="GO:0009236">
    <property type="term" value="P:cobalamin biosynthetic process"/>
    <property type="evidence" value="ECO:0007669"/>
    <property type="project" value="UniProtKB-UniRule"/>
</dbReference>
<dbReference type="RefSeq" id="WP_163249162.1">
    <property type="nucleotide sequence ID" value="NZ_SXDP01000004.1"/>
</dbReference>
<evidence type="ECO:0000256" key="1">
    <source>
        <dbReference type="ARBA" id="ARBA00022801"/>
    </source>
</evidence>
<dbReference type="GO" id="GO:0004331">
    <property type="term" value="F:fructose-2,6-bisphosphate 2-phosphatase activity"/>
    <property type="evidence" value="ECO:0007669"/>
    <property type="project" value="TreeGrafter"/>
</dbReference>
<dbReference type="EMBL" id="SXDP01000004">
    <property type="protein sequence ID" value="NEZ47029.1"/>
    <property type="molecule type" value="Genomic_DNA"/>
</dbReference>
<dbReference type="AlphaFoldDB" id="A0A6M0RBU0"/>
<protein>
    <recommendedName>
        <fullName evidence="2">Alpha-ribazole phosphatase</fullName>
        <ecNumber evidence="2">3.1.3.73</ecNumber>
    </recommendedName>
</protein>
<dbReference type="NCBIfam" id="TIGR03162">
    <property type="entry name" value="ribazole_cobC"/>
    <property type="match status" value="1"/>
</dbReference>
<organism evidence="5 6">
    <name type="scientific">Clostridium niameyense</name>
    <dbReference type="NCBI Taxonomy" id="1622073"/>
    <lineage>
        <taxon>Bacteria</taxon>
        <taxon>Bacillati</taxon>
        <taxon>Bacillota</taxon>
        <taxon>Clostridia</taxon>
        <taxon>Eubacteriales</taxon>
        <taxon>Clostridiaceae</taxon>
        <taxon>Clostridium</taxon>
    </lineage>
</organism>
<dbReference type="PIRSF" id="PIRSF000709">
    <property type="entry name" value="6PFK_2-Ptase"/>
    <property type="match status" value="1"/>
</dbReference>
<feature type="binding site" evidence="4">
    <location>
        <position position="57"/>
    </location>
    <ligand>
        <name>substrate</name>
    </ligand>
</feature>
<evidence type="ECO:0000313" key="5">
    <source>
        <dbReference type="EMBL" id="NEZ47029.1"/>
    </source>
</evidence>
<comment type="caution">
    <text evidence="5">The sequence shown here is derived from an EMBL/GenBank/DDBJ whole genome shotgun (WGS) entry which is preliminary data.</text>
</comment>
<evidence type="ECO:0000256" key="4">
    <source>
        <dbReference type="PIRSR" id="PIRSR613078-2"/>
    </source>
</evidence>
<dbReference type="InterPro" id="IPR051695">
    <property type="entry name" value="Phosphoglycerate_Mutase"/>
</dbReference>
<dbReference type="GO" id="GO:0043755">
    <property type="term" value="F:alpha-ribazole phosphatase activity"/>
    <property type="evidence" value="ECO:0007669"/>
    <property type="project" value="UniProtKB-UniRule"/>
</dbReference>
<dbReference type="GO" id="GO:0005829">
    <property type="term" value="C:cytosol"/>
    <property type="evidence" value="ECO:0007669"/>
    <property type="project" value="TreeGrafter"/>
</dbReference>
<feature type="binding site" evidence="4">
    <location>
        <begin position="7"/>
        <end position="14"/>
    </location>
    <ligand>
        <name>substrate</name>
    </ligand>
</feature>
<evidence type="ECO:0000256" key="3">
    <source>
        <dbReference type="PIRSR" id="PIRSR613078-1"/>
    </source>
</evidence>
<evidence type="ECO:0000256" key="2">
    <source>
        <dbReference type="NCBIfam" id="TIGR03162"/>
    </source>
</evidence>
<dbReference type="PANTHER" id="PTHR46517">
    <property type="entry name" value="FRUCTOSE-2,6-BISPHOSPHATASE TIGAR"/>
    <property type="match status" value="1"/>
</dbReference>
<name>A0A6M0RBU0_9CLOT</name>
<feature type="active site" description="Proton donor/acceptor" evidence="3">
    <location>
        <position position="91"/>
    </location>
</feature>
<dbReference type="Gene3D" id="3.40.50.1240">
    <property type="entry name" value="Phosphoglycerate mutase-like"/>
    <property type="match status" value="1"/>
</dbReference>
<dbReference type="Pfam" id="PF00300">
    <property type="entry name" value="His_Phos_1"/>
    <property type="match status" value="1"/>
</dbReference>
<sequence length="208" mass="24272">MNIYLVRHGETEENKNKNYYGKMDVSLNKRGVDQSKKVGKFLENIKFNKVYVSNRKRAKDTANIILKKNKASLTQGLSINNLLIEDSRINELNFGGFEGKTYDEIGKLYPEQQRLWEMDWKNFTPPSGESAISFFSKAKDFIESIKKQPEGNYLIVTHGGVIRMIYAYLLKEDMDFYWNFSSRNGDITLIKYEYENLFIDYIVPIGLL</sequence>
<dbReference type="SUPFAM" id="SSF53254">
    <property type="entry name" value="Phosphoglycerate mutase-like"/>
    <property type="match status" value="1"/>
</dbReference>
<gene>
    <name evidence="5" type="primary">cobC</name>
    <name evidence="5" type="ORF">FDF74_07360</name>
</gene>
<keyword evidence="1" id="KW-0378">Hydrolase</keyword>
<accession>A0A6M0RBU0</accession>
<dbReference type="Proteomes" id="UP000473885">
    <property type="component" value="Unassembled WGS sequence"/>
</dbReference>
<reference evidence="5 6" key="1">
    <citation type="submission" date="2019-04" db="EMBL/GenBank/DDBJ databases">
        <title>Genome sequencing of Clostridium botulinum Groups I-IV and Clostridium butyricum.</title>
        <authorList>
            <person name="Brunt J."/>
            <person name="Van Vliet A.H.M."/>
            <person name="Stringer S.C."/>
            <person name="Carter A.T."/>
            <person name="Peck M.W."/>
        </authorList>
    </citation>
    <scope>NUCLEOTIDE SEQUENCE [LARGE SCALE GENOMIC DNA]</scope>
    <source>
        <strain evidence="5 6">IFR 18/094</strain>
    </source>
</reference>
<dbReference type="GO" id="GO:0045820">
    <property type="term" value="P:negative regulation of glycolytic process"/>
    <property type="evidence" value="ECO:0007669"/>
    <property type="project" value="TreeGrafter"/>
</dbReference>
<dbReference type="SMART" id="SM00855">
    <property type="entry name" value="PGAM"/>
    <property type="match status" value="1"/>
</dbReference>
<dbReference type="PANTHER" id="PTHR46517:SF1">
    <property type="entry name" value="FRUCTOSE-2,6-BISPHOSPHATASE TIGAR"/>
    <property type="match status" value="1"/>
</dbReference>
<feature type="active site" description="Tele-phosphohistidine intermediate" evidence="3">
    <location>
        <position position="8"/>
    </location>
</feature>
<dbReference type="EC" id="3.1.3.73" evidence="2"/>
<dbReference type="CDD" id="cd07067">
    <property type="entry name" value="HP_PGM_like"/>
    <property type="match status" value="1"/>
</dbReference>